<name>A0A2T3JCN9_9GAMM</name>
<reference evidence="1 2" key="1">
    <citation type="submission" date="2018-01" db="EMBL/GenBank/DDBJ databases">
        <title>Whole genome sequencing of Histamine producing bacteria.</title>
        <authorList>
            <person name="Butler K."/>
        </authorList>
    </citation>
    <scope>NUCLEOTIDE SEQUENCE [LARGE SCALE GENOMIC DNA]</scope>
    <source>
        <strain evidence="1 2">JCM 12947</strain>
    </source>
</reference>
<comment type="caution">
    <text evidence="1">The sequence shown here is derived from an EMBL/GenBank/DDBJ whole genome shotgun (WGS) entry which is preliminary data.</text>
</comment>
<accession>A0A2T3JCN9</accession>
<dbReference type="EMBL" id="PYMJ01000020">
    <property type="protein sequence ID" value="PSU46640.1"/>
    <property type="molecule type" value="Genomic_DNA"/>
</dbReference>
<evidence type="ECO:0000313" key="2">
    <source>
        <dbReference type="Proteomes" id="UP000240987"/>
    </source>
</evidence>
<dbReference type="Proteomes" id="UP000240987">
    <property type="component" value="Unassembled WGS sequence"/>
</dbReference>
<gene>
    <name evidence="1" type="ORF">C9J12_18190</name>
</gene>
<keyword evidence="2" id="KW-1185">Reference proteome</keyword>
<sequence length="111" mass="12426">MMHLNEKRRVVRNAVALLGKAGSEIVAFNLSHSRPVIEINFPTVRLSQKAVAIVERVGGAESRTIYVARFNSCVIRWTDGLPEAQTEQCKALVSHLNEYSTTTNSVWPKNF</sequence>
<evidence type="ECO:0000313" key="1">
    <source>
        <dbReference type="EMBL" id="PSU46640.1"/>
    </source>
</evidence>
<dbReference type="OrthoDB" id="5587722at2"/>
<proteinExistence type="predicted"/>
<organism evidence="1 2">
    <name type="scientific">Photobacterium frigidiphilum</name>
    <dbReference type="NCBI Taxonomy" id="264736"/>
    <lineage>
        <taxon>Bacteria</taxon>
        <taxon>Pseudomonadati</taxon>
        <taxon>Pseudomonadota</taxon>
        <taxon>Gammaproteobacteria</taxon>
        <taxon>Vibrionales</taxon>
        <taxon>Vibrionaceae</taxon>
        <taxon>Photobacterium</taxon>
    </lineage>
</organism>
<dbReference type="RefSeq" id="WP_107244001.1">
    <property type="nucleotide sequence ID" value="NZ_PYMJ01000020.1"/>
</dbReference>
<dbReference type="AlphaFoldDB" id="A0A2T3JCN9"/>
<protein>
    <submittedName>
        <fullName evidence="1">Uncharacterized protein</fullName>
    </submittedName>
</protein>